<reference evidence="3 4" key="2">
    <citation type="journal article" date="2019" name="G3 (Bethesda)">
        <title>Hybrid Assembly of the Genome of the Entomopathogenic Nematode Steinernema carpocapsae Identifies the X-Chromosome.</title>
        <authorList>
            <person name="Serra L."/>
            <person name="Macchietto M."/>
            <person name="Macias-Munoz A."/>
            <person name="McGill C.J."/>
            <person name="Rodriguez I.M."/>
            <person name="Rodriguez B."/>
            <person name="Murad R."/>
            <person name="Mortazavi A."/>
        </authorList>
    </citation>
    <scope>NUCLEOTIDE SEQUENCE [LARGE SCALE GENOMIC DNA]</scope>
    <source>
        <strain evidence="3 4">ALL</strain>
    </source>
</reference>
<dbReference type="Gene3D" id="3.30.2020.30">
    <property type="match status" value="1"/>
</dbReference>
<dbReference type="AlphaFoldDB" id="A0A4U5PB59"/>
<comment type="caution">
    <text evidence="3">The sequence shown here is derived from an EMBL/GenBank/DDBJ whole genome shotgun (WGS) entry which is preliminary data.</text>
</comment>
<keyword evidence="4" id="KW-1185">Reference proteome</keyword>
<keyword evidence="2" id="KW-0408">Iron</keyword>
<organism evidence="3 4">
    <name type="scientific">Steinernema carpocapsae</name>
    <name type="common">Entomopathogenic nematode</name>
    <dbReference type="NCBI Taxonomy" id="34508"/>
    <lineage>
        <taxon>Eukaryota</taxon>
        <taxon>Metazoa</taxon>
        <taxon>Ecdysozoa</taxon>
        <taxon>Nematoda</taxon>
        <taxon>Chromadorea</taxon>
        <taxon>Rhabditida</taxon>
        <taxon>Tylenchina</taxon>
        <taxon>Panagrolaimomorpha</taxon>
        <taxon>Strongyloidoidea</taxon>
        <taxon>Steinernematidae</taxon>
        <taxon>Steinernema</taxon>
    </lineage>
</organism>
<keyword evidence="1" id="KW-0479">Metal-binding</keyword>
<dbReference type="Proteomes" id="UP000298663">
    <property type="component" value="Unassembled WGS sequence"/>
</dbReference>
<evidence type="ECO:0000313" key="4">
    <source>
        <dbReference type="Proteomes" id="UP000298663"/>
    </source>
</evidence>
<accession>A0A4U5PB59</accession>
<reference evidence="3 4" key="1">
    <citation type="journal article" date="2015" name="Genome Biol.">
        <title>Comparative genomics of Steinernema reveals deeply conserved gene regulatory networks.</title>
        <authorList>
            <person name="Dillman A.R."/>
            <person name="Macchietto M."/>
            <person name="Porter C.F."/>
            <person name="Rogers A."/>
            <person name="Williams B."/>
            <person name="Antoshechkin I."/>
            <person name="Lee M.M."/>
            <person name="Goodwin Z."/>
            <person name="Lu X."/>
            <person name="Lewis E.E."/>
            <person name="Goodrich-Blair H."/>
            <person name="Stock S.P."/>
            <person name="Adams B.J."/>
            <person name="Sternberg P.W."/>
            <person name="Mortazavi A."/>
        </authorList>
    </citation>
    <scope>NUCLEOTIDE SEQUENCE [LARGE SCALE GENOMIC DNA]</scope>
    <source>
        <strain evidence="3 4">ALL</strain>
    </source>
</reference>
<dbReference type="STRING" id="34508.A0A4U5PB59"/>
<proteinExistence type="predicted"/>
<name>A0A4U5PB59_STECR</name>
<dbReference type="OrthoDB" id="406634at2759"/>
<evidence type="ECO:0000313" key="3">
    <source>
        <dbReference type="EMBL" id="TKR93587.1"/>
    </source>
</evidence>
<evidence type="ECO:0000256" key="2">
    <source>
        <dbReference type="ARBA" id="ARBA00023004"/>
    </source>
</evidence>
<evidence type="ECO:0000256" key="1">
    <source>
        <dbReference type="ARBA" id="ARBA00022723"/>
    </source>
</evidence>
<dbReference type="EMBL" id="AZBU02000002">
    <property type="protein sequence ID" value="TKR93587.1"/>
    <property type="molecule type" value="Genomic_DNA"/>
</dbReference>
<protein>
    <submittedName>
        <fullName evidence="3">Uncharacterized protein</fullName>
    </submittedName>
</protein>
<dbReference type="GO" id="GO:0046872">
    <property type="term" value="F:metal ion binding"/>
    <property type="evidence" value="ECO:0007669"/>
    <property type="project" value="UniProtKB-KW"/>
</dbReference>
<gene>
    <name evidence="3" type="ORF">L596_008010</name>
</gene>
<sequence>MWALKAVRRLPKSVQIEWEDGYLANFPYVWLRDNTLRRPSLLHVDLDLKPYVMDWNKDRLSVLWPICMASQYSSQFLRTYSIIRPGVDMDEPLPQSILPNTWKIVPATPCDPMVTMGTVEWGERARDLGNVWPHLERVPSLCTVDSLNGVSEVYVADAVQAFEEMSVRFPEEFDFLTRCSVEYRQGPFKARHKIVNTTCVDGKLQINS</sequence>
<dbReference type="InterPro" id="IPR038492">
    <property type="entry name" value="GBBH-like_N_sf"/>
</dbReference>